<gene>
    <name evidence="1" type="ORF">H312_03028</name>
</gene>
<dbReference type="Proteomes" id="UP000030655">
    <property type="component" value="Unassembled WGS sequence"/>
</dbReference>
<evidence type="ECO:0008006" key="3">
    <source>
        <dbReference type="Google" id="ProtNLM"/>
    </source>
</evidence>
<sequence length="61" mass="7559">MIENIWSHLKKDYRKRAGINKGRIALFIKEFMWKKKNLKRKQTEDFLNGFIKLIRFFKIND</sequence>
<reference evidence="1 2" key="2">
    <citation type="submission" date="2014-03" db="EMBL/GenBank/DDBJ databases">
        <title>The Genome Sequence of Anncaliia algerae insect isolate PRA339.</title>
        <authorList>
            <consortium name="The Broad Institute Genome Sequencing Platform"/>
            <consortium name="The Broad Institute Genome Sequencing Center for Infectious Disease"/>
            <person name="Cuomo C."/>
            <person name="Becnel J."/>
            <person name="Sanscrainte N."/>
            <person name="Walker B."/>
            <person name="Young S.K."/>
            <person name="Zeng Q."/>
            <person name="Gargeya S."/>
            <person name="Fitzgerald M."/>
            <person name="Haas B."/>
            <person name="Abouelleil A."/>
            <person name="Alvarado L."/>
            <person name="Arachchi H.M."/>
            <person name="Berlin A.M."/>
            <person name="Chapman S.B."/>
            <person name="Dewar J."/>
            <person name="Goldberg J."/>
            <person name="Griggs A."/>
            <person name="Gujja S."/>
            <person name="Hansen M."/>
            <person name="Howarth C."/>
            <person name="Imamovic A."/>
            <person name="Larimer J."/>
            <person name="McCowan C."/>
            <person name="Murphy C."/>
            <person name="Neiman D."/>
            <person name="Pearson M."/>
            <person name="Priest M."/>
            <person name="Roberts A."/>
            <person name="Saif S."/>
            <person name="Shea T."/>
            <person name="Sisk P."/>
            <person name="Sykes S."/>
            <person name="Wortman J."/>
            <person name="Nusbaum C."/>
            <person name="Birren B."/>
        </authorList>
    </citation>
    <scope>NUCLEOTIDE SEQUENCE [LARGE SCALE GENOMIC DNA]</scope>
    <source>
        <strain evidence="1 2">PRA339</strain>
    </source>
</reference>
<name>A0A059EX53_9MICR</name>
<protein>
    <recommendedName>
        <fullName evidence="3">ISXO2-like transposase domain-containing protein</fullName>
    </recommendedName>
</protein>
<proteinExistence type="predicted"/>
<reference evidence="2" key="1">
    <citation type="submission" date="2013-02" db="EMBL/GenBank/DDBJ databases">
        <authorList>
            <consortium name="The Broad Institute Genome Sequencing Platform"/>
            <person name="Cuomo C."/>
            <person name="Becnel J."/>
            <person name="Sanscrainte N."/>
            <person name="Walker B."/>
            <person name="Young S.K."/>
            <person name="Zeng Q."/>
            <person name="Gargeya S."/>
            <person name="Fitzgerald M."/>
            <person name="Haas B."/>
            <person name="Abouelleil A."/>
            <person name="Alvarado L."/>
            <person name="Arachchi H.M."/>
            <person name="Berlin A.M."/>
            <person name="Chapman S.B."/>
            <person name="Dewar J."/>
            <person name="Goldberg J."/>
            <person name="Griggs A."/>
            <person name="Gujja S."/>
            <person name="Hansen M."/>
            <person name="Howarth C."/>
            <person name="Imamovic A."/>
            <person name="Larimer J."/>
            <person name="McCowan C."/>
            <person name="Murphy C."/>
            <person name="Neiman D."/>
            <person name="Pearson M."/>
            <person name="Priest M."/>
            <person name="Roberts A."/>
            <person name="Saif S."/>
            <person name="Shea T."/>
            <person name="Sisk P."/>
            <person name="Sykes S."/>
            <person name="Wortman J."/>
            <person name="Nusbaum C."/>
            <person name="Birren B."/>
        </authorList>
    </citation>
    <scope>NUCLEOTIDE SEQUENCE [LARGE SCALE GENOMIC DNA]</scope>
    <source>
        <strain evidence="2">PRA339</strain>
    </source>
</reference>
<keyword evidence="2" id="KW-1185">Reference proteome</keyword>
<dbReference type="VEuPathDB" id="MicrosporidiaDB:H312_03028"/>
<organism evidence="1 2">
    <name type="scientific">Anncaliia algerae PRA339</name>
    <dbReference type="NCBI Taxonomy" id="1288291"/>
    <lineage>
        <taxon>Eukaryota</taxon>
        <taxon>Fungi</taxon>
        <taxon>Fungi incertae sedis</taxon>
        <taxon>Microsporidia</taxon>
        <taxon>Tubulinosematoidea</taxon>
        <taxon>Tubulinosematidae</taxon>
        <taxon>Anncaliia</taxon>
    </lineage>
</organism>
<dbReference type="EMBL" id="KK365254">
    <property type="protein sequence ID" value="KCZ79583.1"/>
    <property type="molecule type" value="Genomic_DNA"/>
</dbReference>
<evidence type="ECO:0000313" key="2">
    <source>
        <dbReference type="Proteomes" id="UP000030655"/>
    </source>
</evidence>
<dbReference type="AlphaFoldDB" id="A0A059EX53"/>
<evidence type="ECO:0000313" key="1">
    <source>
        <dbReference type="EMBL" id="KCZ79583.1"/>
    </source>
</evidence>
<dbReference type="HOGENOM" id="CLU_2922174_0_0_1"/>
<accession>A0A059EX53</accession>